<keyword evidence="4" id="KW-1185">Reference proteome</keyword>
<keyword evidence="2" id="KW-1133">Transmembrane helix</keyword>
<dbReference type="Proteomes" id="UP000195521">
    <property type="component" value="Unassembled WGS sequence"/>
</dbReference>
<comment type="caution">
    <text evidence="3">The sequence shown here is derived from an EMBL/GenBank/DDBJ whole genome shotgun (WGS) entry which is preliminary data.</text>
</comment>
<protein>
    <submittedName>
        <fullName evidence="3">STP1 protein</fullName>
    </submittedName>
</protein>
<evidence type="ECO:0000256" key="2">
    <source>
        <dbReference type="SAM" id="Phobius"/>
    </source>
</evidence>
<accession>A0A1Y1JGI4</accession>
<feature type="compositionally biased region" description="Basic and acidic residues" evidence="1">
    <location>
        <begin position="323"/>
        <end position="336"/>
    </location>
</feature>
<name>A0A1Y1JGI4_PLAGO</name>
<keyword evidence="2" id="KW-0472">Membrane</keyword>
<dbReference type="GeneID" id="39747158"/>
<gene>
    <name evidence="3" type="ORF">PGO_080090</name>
</gene>
<proteinExistence type="predicted"/>
<dbReference type="OrthoDB" id="383264at2759"/>
<dbReference type="RefSeq" id="XP_028543034.1">
    <property type="nucleotide sequence ID" value="XM_028687233.1"/>
</dbReference>
<keyword evidence="2" id="KW-0812">Transmembrane</keyword>
<evidence type="ECO:0000256" key="1">
    <source>
        <dbReference type="SAM" id="MobiDB-lite"/>
    </source>
</evidence>
<dbReference type="AlphaFoldDB" id="A0A1Y1JGI4"/>
<feature type="transmembrane region" description="Helical" evidence="2">
    <location>
        <begin position="246"/>
        <end position="267"/>
    </location>
</feature>
<organism evidence="3 4">
    <name type="scientific">Plasmodium gonderi</name>
    <dbReference type="NCBI Taxonomy" id="77519"/>
    <lineage>
        <taxon>Eukaryota</taxon>
        <taxon>Sar</taxon>
        <taxon>Alveolata</taxon>
        <taxon>Apicomplexa</taxon>
        <taxon>Aconoidasida</taxon>
        <taxon>Haemosporida</taxon>
        <taxon>Plasmodiidae</taxon>
        <taxon>Plasmodium</taxon>
        <taxon>Plasmodium (Plasmodium)</taxon>
    </lineage>
</organism>
<dbReference type="EMBL" id="BDQF01000009">
    <property type="protein sequence ID" value="GAW80445.1"/>
    <property type="molecule type" value="Genomic_DNA"/>
</dbReference>
<evidence type="ECO:0000313" key="4">
    <source>
        <dbReference type="Proteomes" id="UP000195521"/>
    </source>
</evidence>
<feature type="region of interest" description="Disordered" evidence="1">
    <location>
        <begin position="321"/>
        <end position="355"/>
    </location>
</feature>
<evidence type="ECO:0000313" key="3">
    <source>
        <dbReference type="EMBL" id="GAW80445.1"/>
    </source>
</evidence>
<dbReference type="OMA" id="KNEYYAF"/>
<sequence>MEDQITLDEPQISEIVTIPADFNKWKTQIISDFISNFNDLNSASKPRCKGIYRNLNYWLDDNRDDFVLNKAALFGINSPEDIWLKEIEEPLVKKIESLDYLSLFKRAPYKFPKNLRDVLGEVEEFLDERDIYVQELNIDCKSNDYLMFKEWINEKKDYLTSHADWHLVEKSKEDIPSSLKSRFDVDNVFNSEYYCSETYMRNNGLMNSAALKGAQPVTFVNKDLSAILTKDFWANFPQSLIHSNKLITLGFIVFQIFLLVFVFKKIFPSDSSSGKKKGFFDDDDDDEEEYINLDSSIDPALLKKGNRSKNEYYAFYPVKPKKAKDSGSSDDQKEGESTSSSDNEDGVDKTKSENIPDQIDLDNLKKKNTYVFPNENNDGLIIIDVFVPLHNTGDVVELTKEEVLDVCKELFKNKIKNKVELTDDDKELVKNGKKYVVL</sequence>
<reference evidence="4" key="1">
    <citation type="submission" date="2017-04" db="EMBL/GenBank/DDBJ databases">
        <title>Plasmodium gonderi genome.</title>
        <authorList>
            <person name="Arisue N."/>
            <person name="Honma H."/>
            <person name="Kawai S."/>
            <person name="Tougan T."/>
            <person name="Tanabe K."/>
            <person name="Horii T."/>
        </authorList>
    </citation>
    <scope>NUCLEOTIDE SEQUENCE [LARGE SCALE GENOMIC DNA]</scope>
    <source>
        <strain evidence="4">ATCC 30045</strain>
    </source>
</reference>